<dbReference type="InterPro" id="IPR008255">
    <property type="entry name" value="Pyr_nucl-diS_OxRdtase_2_AS"/>
</dbReference>
<evidence type="ECO:0000256" key="5">
    <source>
        <dbReference type="ARBA" id="ARBA00023157"/>
    </source>
</evidence>
<dbReference type="PRINTS" id="PR00368">
    <property type="entry name" value="FADPNR"/>
</dbReference>
<dbReference type="Gene3D" id="3.50.50.60">
    <property type="entry name" value="FAD/NAD(P)-binding domain"/>
    <property type="match status" value="2"/>
</dbReference>
<dbReference type="GO" id="GO:0016668">
    <property type="term" value="F:oxidoreductase activity, acting on a sulfur group of donors, NAD(P) as acceptor"/>
    <property type="evidence" value="ECO:0007669"/>
    <property type="project" value="UniProtKB-ARBA"/>
</dbReference>
<gene>
    <name evidence="8" type="ORF">EPICR_200042</name>
</gene>
<evidence type="ECO:0000256" key="2">
    <source>
        <dbReference type="ARBA" id="ARBA00022630"/>
    </source>
</evidence>
<dbReference type="InterPro" id="IPR036188">
    <property type="entry name" value="FAD/NAD-bd_sf"/>
</dbReference>
<evidence type="ECO:0000256" key="1">
    <source>
        <dbReference type="ARBA" id="ARBA00009333"/>
    </source>
</evidence>
<keyword evidence="6" id="KW-0676">Redox-active center</keyword>
<keyword evidence="4" id="KW-0560">Oxidoreductase</keyword>
<evidence type="ECO:0000256" key="3">
    <source>
        <dbReference type="ARBA" id="ARBA00022827"/>
    </source>
</evidence>
<reference evidence="8" key="1">
    <citation type="submission" date="2019-01" db="EMBL/GenBank/DDBJ databases">
        <authorList>
            <consortium name="Genoscope - CEA"/>
            <person name="William W."/>
        </authorList>
    </citation>
    <scope>NUCLEOTIDE SEQUENCE</scope>
    <source>
        <strain evidence="8">CR-1</strain>
    </source>
</reference>
<sequence length="308" mass="32571">MTPPPLFDVIIIGGGPAGLSAAIYTARKVLKTLLVSHDIGGQVTYTYDLDNYLGFSQVETADLISKFDDHVDRFGVAKITGEKVRRADVAGEVKTIFLSDGSSHSSKTLIIASGKRPRPLNVPGEKELTGRGVAYCSTCDAPLFAGADVAVVGGGNSALEAALDLDKVAEKIHMVSLTPLTGDPILIEKVRASSKIDILIEHDTKAISGDGEVDGIEIISLKTGKTRRLDVEGVFIEIGLLPNSDLFSDAVPTNSLGEIVVDKMCKTRVPGVFACGDVTDVPYKQVVVAAGEGAKAALSAYDYLIKRR</sequence>
<dbReference type="PRINTS" id="PR00469">
    <property type="entry name" value="PNDRDTASEII"/>
</dbReference>
<dbReference type="InterPro" id="IPR050097">
    <property type="entry name" value="Ferredoxin-NADP_redctase_2"/>
</dbReference>
<evidence type="ECO:0000256" key="6">
    <source>
        <dbReference type="ARBA" id="ARBA00023284"/>
    </source>
</evidence>
<organism evidence="8">
    <name type="scientific">uncultured Desulfobacteraceae bacterium</name>
    <dbReference type="NCBI Taxonomy" id="218296"/>
    <lineage>
        <taxon>Bacteria</taxon>
        <taxon>Pseudomonadati</taxon>
        <taxon>Thermodesulfobacteriota</taxon>
        <taxon>Desulfobacteria</taxon>
        <taxon>Desulfobacterales</taxon>
        <taxon>Desulfobacteraceae</taxon>
        <taxon>environmental samples</taxon>
    </lineage>
</organism>
<protein>
    <recommendedName>
        <fullName evidence="7">FAD/NAD(P)-binding domain-containing protein</fullName>
    </recommendedName>
</protein>
<proteinExistence type="inferred from homology"/>
<evidence type="ECO:0000313" key="8">
    <source>
        <dbReference type="EMBL" id="VEN73991.1"/>
    </source>
</evidence>
<dbReference type="Pfam" id="PF07992">
    <property type="entry name" value="Pyr_redox_2"/>
    <property type="match status" value="1"/>
</dbReference>
<comment type="similarity">
    <text evidence="1">Belongs to the class-II pyridine nucleotide-disulfide oxidoreductase family.</text>
</comment>
<keyword evidence="5" id="KW-1015">Disulfide bond</keyword>
<dbReference type="AlphaFoldDB" id="A0A484HL60"/>
<dbReference type="PANTHER" id="PTHR48105">
    <property type="entry name" value="THIOREDOXIN REDUCTASE 1-RELATED-RELATED"/>
    <property type="match status" value="1"/>
</dbReference>
<evidence type="ECO:0000259" key="7">
    <source>
        <dbReference type="Pfam" id="PF07992"/>
    </source>
</evidence>
<keyword evidence="3" id="KW-0274">FAD</keyword>
<accession>A0A484HL60</accession>
<evidence type="ECO:0000256" key="4">
    <source>
        <dbReference type="ARBA" id="ARBA00023002"/>
    </source>
</evidence>
<dbReference type="PROSITE" id="PS00573">
    <property type="entry name" value="PYRIDINE_REDOX_2"/>
    <property type="match status" value="1"/>
</dbReference>
<name>A0A484HL60_9BACT</name>
<dbReference type="SUPFAM" id="SSF51905">
    <property type="entry name" value="FAD/NAD(P)-binding domain"/>
    <property type="match status" value="1"/>
</dbReference>
<dbReference type="EMBL" id="CAACVI010000013">
    <property type="protein sequence ID" value="VEN73991.1"/>
    <property type="molecule type" value="Genomic_DNA"/>
</dbReference>
<dbReference type="InterPro" id="IPR023753">
    <property type="entry name" value="FAD/NAD-binding_dom"/>
</dbReference>
<keyword evidence="2" id="KW-0285">Flavoprotein</keyword>
<feature type="domain" description="FAD/NAD(P)-binding" evidence="7">
    <location>
        <begin position="7"/>
        <end position="293"/>
    </location>
</feature>